<evidence type="ECO:0000259" key="3">
    <source>
        <dbReference type="PROSITE" id="PS50158"/>
    </source>
</evidence>
<dbReference type="Pfam" id="PF14111">
    <property type="entry name" value="DUF4283"/>
    <property type="match status" value="1"/>
</dbReference>
<keyword evidence="1" id="KW-0862">Zinc</keyword>
<evidence type="ECO:0000313" key="4">
    <source>
        <dbReference type="EMBL" id="CAI0444957.1"/>
    </source>
</evidence>
<dbReference type="GO" id="GO:0008270">
    <property type="term" value="F:zinc ion binding"/>
    <property type="evidence" value="ECO:0007669"/>
    <property type="project" value="UniProtKB-KW"/>
</dbReference>
<reference evidence="4" key="1">
    <citation type="submission" date="2022-08" db="EMBL/GenBank/DDBJ databases">
        <authorList>
            <person name="Gutierrez-Valencia J."/>
        </authorList>
    </citation>
    <scope>NUCLEOTIDE SEQUENCE</scope>
</reference>
<feature type="compositionally biased region" description="Polar residues" evidence="2">
    <location>
        <begin position="251"/>
        <end position="260"/>
    </location>
</feature>
<evidence type="ECO:0000313" key="5">
    <source>
        <dbReference type="Proteomes" id="UP001154282"/>
    </source>
</evidence>
<dbReference type="EMBL" id="CAMGYJ010000007">
    <property type="protein sequence ID" value="CAI0444957.1"/>
    <property type="molecule type" value="Genomic_DNA"/>
</dbReference>
<keyword evidence="5" id="KW-1185">Reference proteome</keyword>
<accession>A0AAV0MDY2</accession>
<organism evidence="4 5">
    <name type="scientific">Linum tenue</name>
    <dbReference type="NCBI Taxonomy" id="586396"/>
    <lineage>
        <taxon>Eukaryota</taxon>
        <taxon>Viridiplantae</taxon>
        <taxon>Streptophyta</taxon>
        <taxon>Embryophyta</taxon>
        <taxon>Tracheophyta</taxon>
        <taxon>Spermatophyta</taxon>
        <taxon>Magnoliopsida</taxon>
        <taxon>eudicotyledons</taxon>
        <taxon>Gunneridae</taxon>
        <taxon>Pentapetalae</taxon>
        <taxon>rosids</taxon>
        <taxon>fabids</taxon>
        <taxon>Malpighiales</taxon>
        <taxon>Linaceae</taxon>
        <taxon>Linum</taxon>
    </lineage>
</organism>
<dbReference type="PROSITE" id="PS50158">
    <property type="entry name" value="ZF_CCHC"/>
    <property type="match status" value="1"/>
</dbReference>
<name>A0AAV0MDY2_9ROSI</name>
<evidence type="ECO:0000256" key="1">
    <source>
        <dbReference type="PROSITE-ProRule" id="PRU00047"/>
    </source>
</evidence>
<keyword evidence="1" id="KW-0479">Metal-binding</keyword>
<dbReference type="GO" id="GO:0003676">
    <property type="term" value="F:nucleic acid binding"/>
    <property type="evidence" value="ECO:0007669"/>
    <property type="project" value="InterPro"/>
</dbReference>
<evidence type="ECO:0000256" key="2">
    <source>
        <dbReference type="SAM" id="MobiDB-lite"/>
    </source>
</evidence>
<dbReference type="AlphaFoldDB" id="A0AAV0MDY2"/>
<comment type="caution">
    <text evidence="4">The sequence shown here is derived from an EMBL/GenBank/DDBJ whole genome shotgun (WGS) entry which is preliminary data.</text>
</comment>
<dbReference type="PANTHER" id="PTHR31286">
    <property type="entry name" value="GLYCINE-RICH CELL WALL STRUCTURAL PROTEIN 1.8-LIKE"/>
    <property type="match status" value="1"/>
</dbReference>
<proteinExistence type="predicted"/>
<feature type="region of interest" description="Disordered" evidence="2">
    <location>
        <begin position="170"/>
        <end position="192"/>
    </location>
</feature>
<dbReference type="PANTHER" id="PTHR31286:SF99">
    <property type="entry name" value="DUF4283 DOMAIN-CONTAINING PROTEIN"/>
    <property type="match status" value="1"/>
</dbReference>
<gene>
    <name evidence="4" type="ORF">LITE_LOCUS28334</name>
</gene>
<dbReference type="InterPro" id="IPR036875">
    <property type="entry name" value="Znf_CCHC_sf"/>
</dbReference>
<keyword evidence="1" id="KW-0863">Zinc-finger</keyword>
<dbReference type="SUPFAM" id="SSF57756">
    <property type="entry name" value="Retrovirus zinc finger-like domains"/>
    <property type="match status" value="1"/>
</dbReference>
<dbReference type="InterPro" id="IPR001878">
    <property type="entry name" value="Znf_CCHC"/>
</dbReference>
<sequence>MMQDSVSEAQPGQANGTAIGLLFSCVMGSLQKATTLNQSLQWTPVGEDDLVPGDRNGKLALTVLAEFKGRVCAPWQRMILIRLLGLRIGFATLCNWLGSLWPPTGTMEVKDPDHECFLVKLENEQDYFRALTNGAWKVKYENLPEVCFKCEKIGHNSGTCPQNKTTYSSSQENLVGLSPPASPSPSSEDSNLGFKPWMLATRKTWRNSGDAQRKGKVEQHTGTQFTIAKNRNCETTGKEANQSLPLLAISNGPSPQQSSAPERMVANGKKSGEDAKKGKGKVTNEIIRKGKGLLRSGPNSGN</sequence>
<dbReference type="Proteomes" id="UP001154282">
    <property type="component" value="Unassembled WGS sequence"/>
</dbReference>
<feature type="region of interest" description="Disordered" evidence="2">
    <location>
        <begin position="246"/>
        <end position="302"/>
    </location>
</feature>
<protein>
    <recommendedName>
        <fullName evidence="3">CCHC-type domain-containing protein</fullName>
    </recommendedName>
</protein>
<feature type="domain" description="CCHC-type" evidence="3">
    <location>
        <begin position="147"/>
        <end position="162"/>
    </location>
</feature>
<dbReference type="InterPro" id="IPR040256">
    <property type="entry name" value="At4g02000-like"/>
</dbReference>
<dbReference type="InterPro" id="IPR025558">
    <property type="entry name" value="DUF4283"/>
</dbReference>